<feature type="compositionally biased region" description="Acidic residues" evidence="1">
    <location>
        <begin position="302"/>
        <end position="317"/>
    </location>
</feature>
<keyword evidence="3" id="KW-1185">Reference proteome</keyword>
<dbReference type="STRING" id="86049.A0A1C1CKL7"/>
<name>A0A1C1CKL7_9EURO</name>
<gene>
    <name evidence="2" type="ORF">CLCR_04950</name>
</gene>
<evidence type="ECO:0000313" key="3">
    <source>
        <dbReference type="Proteomes" id="UP000094526"/>
    </source>
</evidence>
<dbReference type="AlphaFoldDB" id="A0A1C1CKL7"/>
<comment type="caution">
    <text evidence="2">The sequence shown here is derived from an EMBL/GenBank/DDBJ whole genome shotgun (WGS) entry which is preliminary data.</text>
</comment>
<sequence>MNVPARSCEDITPPSSFHGPPLTPPPTDEKEACDTSFILRQIAKHRSGNTGQAIHKVDKRVWATVSPLLLEDDKLQYARSVYKVRGGVMLMSKHRLDYFPSIERLVLRMPTRVHEQFSRSLTGRITEQLRLLSHGSGSAAEFAKDIRDVGSATIRPRDPEYGTHSPDSSFQHLKSPSPTVVIEVAHSQKGGKLRTLAEEYILGSDLEIGVVVGVDIEYSKSKRATFSLWRARLQGPDDDKAWVVEPVVANQFKDIDRDIFVSCDELYQYLEEAETIAKIAESTKPERNPRPKKRRRTQTPEEQLDDRDEDAYAEDEEHVSKRRDLDDAFYNESSSECT</sequence>
<proteinExistence type="predicted"/>
<accession>A0A1C1CKL7</accession>
<evidence type="ECO:0008006" key="4">
    <source>
        <dbReference type="Google" id="ProtNLM"/>
    </source>
</evidence>
<dbReference type="EMBL" id="LGRB01000011">
    <property type="protein sequence ID" value="OCT49037.1"/>
    <property type="molecule type" value="Genomic_DNA"/>
</dbReference>
<reference evidence="3" key="1">
    <citation type="submission" date="2015-07" db="EMBL/GenBank/DDBJ databases">
        <authorList>
            <person name="Teixeira M.M."/>
            <person name="Souza R.C."/>
            <person name="Almeida L.G."/>
            <person name="Vicente V.A."/>
            <person name="de Hoog S."/>
            <person name="Bocca A.L."/>
            <person name="de Almeida S.R."/>
            <person name="Vasconcelos A.T."/>
            <person name="Felipe M.S."/>
        </authorList>
    </citation>
    <scope>NUCLEOTIDE SEQUENCE [LARGE SCALE GENOMIC DNA]</scope>
    <source>
        <strain evidence="3">KSF</strain>
    </source>
</reference>
<dbReference type="OrthoDB" id="4363080at2759"/>
<dbReference type="VEuPathDB" id="FungiDB:CLCR_04950"/>
<feature type="region of interest" description="Disordered" evidence="1">
    <location>
        <begin position="280"/>
        <end position="338"/>
    </location>
</feature>
<dbReference type="Proteomes" id="UP000094526">
    <property type="component" value="Unassembled WGS sequence"/>
</dbReference>
<evidence type="ECO:0000256" key="1">
    <source>
        <dbReference type="SAM" id="MobiDB-lite"/>
    </source>
</evidence>
<feature type="region of interest" description="Disordered" evidence="1">
    <location>
        <begin position="1"/>
        <end position="30"/>
    </location>
</feature>
<organism evidence="2 3">
    <name type="scientific">Cladophialophora carrionii</name>
    <dbReference type="NCBI Taxonomy" id="86049"/>
    <lineage>
        <taxon>Eukaryota</taxon>
        <taxon>Fungi</taxon>
        <taxon>Dikarya</taxon>
        <taxon>Ascomycota</taxon>
        <taxon>Pezizomycotina</taxon>
        <taxon>Eurotiomycetes</taxon>
        <taxon>Chaetothyriomycetidae</taxon>
        <taxon>Chaetothyriales</taxon>
        <taxon>Herpotrichiellaceae</taxon>
        <taxon>Cladophialophora</taxon>
    </lineage>
</organism>
<evidence type="ECO:0000313" key="2">
    <source>
        <dbReference type="EMBL" id="OCT49037.1"/>
    </source>
</evidence>
<feature type="region of interest" description="Disordered" evidence="1">
    <location>
        <begin position="153"/>
        <end position="173"/>
    </location>
</feature>
<protein>
    <recommendedName>
        <fullName evidence="4">Restriction endonuclease domain-containing protein</fullName>
    </recommendedName>
</protein>